<name>A0A2S6NMG0_RHOGL</name>
<keyword evidence="2" id="KW-0472">Membrane</keyword>
<feature type="domain" description="Multidrug resistance protein MdtA-like barrel-sandwich hybrid" evidence="3">
    <location>
        <begin position="97"/>
        <end position="233"/>
    </location>
</feature>
<comment type="similarity">
    <text evidence="1">Belongs to the membrane fusion protein (MFP) (TC 8.A.1) family.</text>
</comment>
<dbReference type="GO" id="GO:0046677">
    <property type="term" value="P:response to antibiotic"/>
    <property type="evidence" value="ECO:0007669"/>
    <property type="project" value="TreeGrafter"/>
</dbReference>
<feature type="transmembrane region" description="Helical" evidence="2">
    <location>
        <begin position="29"/>
        <end position="49"/>
    </location>
</feature>
<feature type="domain" description="YknX-like C-terminal permuted SH3-like" evidence="5">
    <location>
        <begin position="328"/>
        <end position="394"/>
    </location>
</feature>
<keyword evidence="2" id="KW-0812">Transmembrane</keyword>
<dbReference type="Gene3D" id="2.40.50.100">
    <property type="match status" value="1"/>
</dbReference>
<evidence type="ECO:0000256" key="2">
    <source>
        <dbReference type="SAM" id="Phobius"/>
    </source>
</evidence>
<comment type="caution">
    <text evidence="6">The sequence shown here is derived from an EMBL/GenBank/DDBJ whole genome shotgun (WGS) entry which is preliminary data.</text>
</comment>
<dbReference type="GO" id="GO:0005886">
    <property type="term" value="C:plasma membrane"/>
    <property type="evidence" value="ECO:0007669"/>
    <property type="project" value="TreeGrafter"/>
</dbReference>
<keyword evidence="7" id="KW-1185">Reference proteome</keyword>
<sequence>MLGREREPRAGVARCDCFRTTGDEMPRRLLWWSIGSAAVLCVAAGWFVLGLPPFGSSRQSQKTQPKPLEIQAAEVRRVALPIESDYTGVVVSPLNTELRARVTGYVIERNFKLGESVKAGDVLFRIDPRPFVVALAQATGRRKEAQASVEFYQAQVDRYKPLARKGFASQERFQTAQRNRDQAEGQVAIAAAQIARQELNLKYANVRAPYDGRTGITNVNVGDLVMADQSNLVRLIQLNPIRIQVALSQPDAQAVQAALASGGTPELEIVDPDGKIEHRTARIREVDNQFDVTTARLLVRAVVDNADFRLVPGEFLHVRLTTGTQHELVVPSRALFTQLDQHLVYLIKGGTAHMQQVEVGGEHGQDTVVTKGLSSGDIVATDHIQHLNDGEPVRLEDRKLAGTGGKPADL</sequence>
<dbReference type="EMBL" id="NHRY01000049">
    <property type="protein sequence ID" value="PPQ37301.1"/>
    <property type="molecule type" value="Genomic_DNA"/>
</dbReference>
<dbReference type="Pfam" id="PF25944">
    <property type="entry name" value="Beta-barrel_RND"/>
    <property type="match status" value="1"/>
</dbReference>
<dbReference type="InterPro" id="IPR006143">
    <property type="entry name" value="RND_pump_MFP"/>
</dbReference>
<evidence type="ECO:0000259" key="5">
    <source>
        <dbReference type="Pfam" id="PF25989"/>
    </source>
</evidence>
<dbReference type="SUPFAM" id="SSF111369">
    <property type="entry name" value="HlyD-like secretion proteins"/>
    <property type="match status" value="1"/>
</dbReference>
<accession>A0A2S6NMG0</accession>
<dbReference type="NCBIfam" id="TIGR01730">
    <property type="entry name" value="RND_mfp"/>
    <property type="match status" value="1"/>
</dbReference>
<dbReference type="Gene3D" id="2.40.30.170">
    <property type="match status" value="1"/>
</dbReference>
<dbReference type="Proteomes" id="UP000239724">
    <property type="component" value="Unassembled WGS sequence"/>
</dbReference>
<feature type="domain" description="Multidrug resistance protein MdtA-like beta-barrel" evidence="4">
    <location>
        <begin position="240"/>
        <end position="323"/>
    </location>
</feature>
<organism evidence="6 7">
    <name type="scientific">Rhodopila globiformis</name>
    <name type="common">Rhodopseudomonas globiformis</name>
    <dbReference type="NCBI Taxonomy" id="1071"/>
    <lineage>
        <taxon>Bacteria</taxon>
        <taxon>Pseudomonadati</taxon>
        <taxon>Pseudomonadota</taxon>
        <taxon>Alphaproteobacteria</taxon>
        <taxon>Acetobacterales</taxon>
        <taxon>Acetobacteraceae</taxon>
        <taxon>Rhodopila</taxon>
    </lineage>
</organism>
<dbReference type="InterPro" id="IPR058625">
    <property type="entry name" value="MdtA-like_BSH"/>
</dbReference>
<evidence type="ECO:0000313" key="7">
    <source>
        <dbReference type="Proteomes" id="UP000239724"/>
    </source>
</evidence>
<dbReference type="PANTHER" id="PTHR30158:SF24">
    <property type="entry name" value="HLYD FAMILY SECRETION PROTEIN"/>
    <property type="match status" value="1"/>
</dbReference>
<dbReference type="Gene3D" id="1.10.287.470">
    <property type="entry name" value="Helix hairpin bin"/>
    <property type="match status" value="1"/>
</dbReference>
<keyword evidence="2" id="KW-1133">Transmembrane helix</keyword>
<evidence type="ECO:0000256" key="1">
    <source>
        <dbReference type="ARBA" id="ARBA00009477"/>
    </source>
</evidence>
<dbReference type="InterPro" id="IPR058626">
    <property type="entry name" value="MdtA-like_b-barrel"/>
</dbReference>
<dbReference type="Pfam" id="PF25989">
    <property type="entry name" value="YknX_C"/>
    <property type="match status" value="1"/>
</dbReference>
<dbReference type="Gene3D" id="2.40.420.20">
    <property type="match status" value="1"/>
</dbReference>
<gene>
    <name evidence="6" type="ORF">CCS01_03620</name>
</gene>
<evidence type="ECO:0000259" key="4">
    <source>
        <dbReference type="Pfam" id="PF25944"/>
    </source>
</evidence>
<protein>
    <submittedName>
        <fullName evidence="6">Uncharacterized protein</fullName>
    </submittedName>
</protein>
<reference evidence="6 7" key="1">
    <citation type="journal article" date="2018" name="Arch. Microbiol.">
        <title>New insights into the metabolic potential of the phototrophic purple bacterium Rhodopila globiformis DSM 161(T) from its draft genome sequence and evidence for a vanadium-dependent nitrogenase.</title>
        <authorList>
            <person name="Imhoff J.F."/>
            <person name="Rahn T."/>
            <person name="Kunzel S."/>
            <person name="Neulinger S.C."/>
        </authorList>
    </citation>
    <scope>NUCLEOTIDE SEQUENCE [LARGE SCALE GENOMIC DNA]</scope>
    <source>
        <strain evidence="6 7">DSM 161</strain>
    </source>
</reference>
<proteinExistence type="inferred from homology"/>
<dbReference type="InterPro" id="IPR058637">
    <property type="entry name" value="YknX-like_C"/>
</dbReference>
<evidence type="ECO:0000313" key="6">
    <source>
        <dbReference type="EMBL" id="PPQ37301.1"/>
    </source>
</evidence>
<dbReference type="GO" id="GO:0022857">
    <property type="term" value="F:transmembrane transporter activity"/>
    <property type="evidence" value="ECO:0007669"/>
    <property type="project" value="InterPro"/>
</dbReference>
<dbReference type="AlphaFoldDB" id="A0A2S6NMG0"/>
<evidence type="ECO:0000259" key="3">
    <source>
        <dbReference type="Pfam" id="PF25917"/>
    </source>
</evidence>
<dbReference type="PANTHER" id="PTHR30158">
    <property type="entry name" value="ACRA/E-RELATED COMPONENT OF DRUG EFFLUX TRANSPORTER"/>
    <property type="match status" value="1"/>
</dbReference>
<dbReference type="Pfam" id="PF25917">
    <property type="entry name" value="BSH_RND"/>
    <property type="match status" value="1"/>
</dbReference>